<proteinExistence type="predicted"/>
<accession>A0A0P6YJ67</accession>
<evidence type="ECO:0000313" key="1">
    <source>
        <dbReference type="EMBL" id="KPL90615.1"/>
    </source>
</evidence>
<dbReference type="AlphaFoldDB" id="A0A0P6YJ67"/>
<sequence>MSQHEQIIAGLEHLAQHFVRSVQSQLGIELEYNHLAVKWLNTYIEQIRPNHDPENVPPSLVQSLGAFLGACIIANYGGRWGLERESNDWGIALPVQGGDIWVYPFNKVYKHIAAGEEHSVRMFFEAIPNLIDPSRNWSGPQSIELRT</sequence>
<dbReference type="EMBL" id="LGKP01000011">
    <property type="protein sequence ID" value="KPL90615.1"/>
    <property type="molecule type" value="Genomic_DNA"/>
</dbReference>
<dbReference type="RefSeq" id="WP_054533520.1">
    <property type="nucleotide sequence ID" value="NZ_LGKP01000011.1"/>
</dbReference>
<gene>
    <name evidence="1" type="ORF">SE18_05985</name>
</gene>
<dbReference type="Proteomes" id="UP000050277">
    <property type="component" value="Unassembled WGS sequence"/>
</dbReference>
<dbReference type="STRING" id="70996.SE18_05985"/>
<dbReference type="OrthoDB" id="884111at2"/>
<protein>
    <submittedName>
        <fullName evidence="1">Uncharacterized protein</fullName>
    </submittedName>
</protein>
<organism evidence="1 2">
    <name type="scientific">Herpetosiphon geysericola</name>
    <dbReference type="NCBI Taxonomy" id="70996"/>
    <lineage>
        <taxon>Bacteria</taxon>
        <taxon>Bacillati</taxon>
        <taxon>Chloroflexota</taxon>
        <taxon>Chloroflexia</taxon>
        <taxon>Herpetosiphonales</taxon>
        <taxon>Herpetosiphonaceae</taxon>
        <taxon>Herpetosiphon</taxon>
    </lineage>
</organism>
<keyword evidence="2" id="KW-1185">Reference proteome</keyword>
<evidence type="ECO:0000313" key="2">
    <source>
        <dbReference type="Proteomes" id="UP000050277"/>
    </source>
</evidence>
<reference evidence="1 2" key="1">
    <citation type="submission" date="2015-07" db="EMBL/GenBank/DDBJ databases">
        <title>Whole genome sequence of Herpetosiphon geysericola DSM 7119.</title>
        <authorList>
            <person name="Hemp J."/>
            <person name="Ward L.M."/>
            <person name="Pace L.A."/>
            <person name="Fischer W.W."/>
        </authorList>
    </citation>
    <scope>NUCLEOTIDE SEQUENCE [LARGE SCALE GENOMIC DNA]</scope>
    <source>
        <strain evidence="1 2">DSM 7119</strain>
    </source>
</reference>
<comment type="caution">
    <text evidence="1">The sequence shown here is derived from an EMBL/GenBank/DDBJ whole genome shotgun (WGS) entry which is preliminary data.</text>
</comment>
<name>A0A0P6YJ67_9CHLR</name>